<keyword evidence="1" id="KW-0812">Transmembrane</keyword>
<sequence length="439" mass="47548">MTQIAFWSSITLANAFGSLLLSRLPRSTFPLGWLSFVALSELGGLRTCLVLQDACTCVGTLTLAWCHLEGTSLEHLGKAASTLISPDGYTLGCCNTASAASMAVKYLPDPVRLGDISICLTNEYGFFPINIADISASCHMDSAFSVPSVSLADDTVPLASKPAAFSNQTIFSAGTTSFQADQSACRILQSFRTGILGNIPANCFRFETSRLYFQSNTSISLRLSYSSQIYSNSEMSGSSIPTYNIPAGSQAALALFTDNYNSAGSFEMAYQGLNFSNNVQVSPSVRRNLKAFANGNYTQTFANPVTTPFNFGAAAGTSQSTSNTFIQMIITTTPRGYLQITEQDPLTVLTLLPAYGGFWPYFIVVFSLFFTAEPTMGIRPFIVRWSTSAWRKVRPAKAERQSSTLPMTLGQINSTTGEGMTEAEKKERDFMAAHQNEKS</sequence>
<dbReference type="AlphaFoldDB" id="A0AAW1RY13"/>
<comment type="caution">
    <text evidence="2">The sequence shown here is derived from an EMBL/GenBank/DDBJ whole genome shotgun (WGS) entry which is preliminary data.</text>
</comment>
<proteinExistence type="predicted"/>
<keyword evidence="1" id="KW-1133">Transmembrane helix</keyword>
<organism evidence="2 3">
    <name type="scientific">Apatococcus lobatus</name>
    <dbReference type="NCBI Taxonomy" id="904363"/>
    <lineage>
        <taxon>Eukaryota</taxon>
        <taxon>Viridiplantae</taxon>
        <taxon>Chlorophyta</taxon>
        <taxon>core chlorophytes</taxon>
        <taxon>Trebouxiophyceae</taxon>
        <taxon>Chlorellales</taxon>
        <taxon>Chlorellaceae</taxon>
        <taxon>Apatococcus</taxon>
    </lineage>
</organism>
<evidence type="ECO:0000313" key="3">
    <source>
        <dbReference type="Proteomes" id="UP001438707"/>
    </source>
</evidence>
<name>A0AAW1RY13_9CHLO</name>
<feature type="transmembrane region" description="Helical" evidence="1">
    <location>
        <begin position="348"/>
        <end position="370"/>
    </location>
</feature>
<keyword evidence="1" id="KW-0472">Membrane</keyword>
<protein>
    <submittedName>
        <fullName evidence="2">Uncharacterized protein</fullName>
    </submittedName>
</protein>
<evidence type="ECO:0000313" key="2">
    <source>
        <dbReference type="EMBL" id="KAK9838645.1"/>
    </source>
</evidence>
<reference evidence="2 3" key="1">
    <citation type="journal article" date="2024" name="Nat. Commun.">
        <title>Phylogenomics reveals the evolutionary origins of lichenization in chlorophyte algae.</title>
        <authorList>
            <person name="Puginier C."/>
            <person name="Libourel C."/>
            <person name="Otte J."/>
            <person name="Skaloud P."/>
            <person name="Haon M."/>
            <person name="Grisel S."/>
            <person name="Petersen M."/>
            <person name="Berrin J.G."/>
            <person name="Delaux P.M."/>
            <person name="Dal Grande F."/>
            <person name="Keller J."/>
        </authorList>
    </citation>
    <scope>NUCLEOTIDE SEQUENCE [LARGE SCALE GENOMIC DNA]</scope>
    <source>
        <strain evidence="2 3">SAG 2145</strain>
    </source>
</reference>
<gene>
    <name evidence="2" type="ORF">WJX74_000574</name>
</gene>
<accession>A0AAW1RY13</accession>
<dbReference type="Proteomes" id="UP001438707">
    <property type="component" value="Unassembled WGS sequence"/>
</dbReference>
<keyword evidence="3" id="KW-1185">Reference proteome</keyword>
<dbReference type="EMBL" id="JALJOS010000005">
    <property type="protein sequence ID" value="KAK9838645.1"/>
    <property type="molecule type" value="Genomic_DNA"/>
</dbReference>
<evidence type="ECO:0000256" key="1">
    <source>
        <dbReference type="SAM" id="Phobius"/>
    </source>
</evidence>